<dbReference type="PANTHER" id="PTHR48475:SF2">
    <property type="entry name" value="RIBONUCLEASE H"/>
    <property type="match status" value="1"/>
</dbReference>
<dbReference type="eggNOG" id="KOG0017">
    <property type="taxonomic scope" value="Eukaryota"/>
</dbReference>
<protein>
    <submittedName>
        <fullName evidence="2">Uncharacterized protein LOC104237914</fullName>
    </submittedName>
</protein>
<dbReference type="GO" id="GO:0003676">
    <property type="term" value="F:nucleic acid binding"/>
    <property type="evidence" value="ECO:0007669"/>
    <property type="project" value="InterPro"/>
</dbReference>
<dbReference type="RefSeq" id="XP_009790454.1">
    <property type="nucleotide sequence ID" value="XM_009792152.1"/>
</dbReference>
<dbReference type="AlphaFoldDB" id="A0A1U7XU61"/>
<proteinExistence type="predicted"/>
<dbReference type="Proteomes" id="UP000189701">
    <property type="component" value="Unplaced"/>
</dbReference>
<evidence type="ECO:0000313" key="1">
    <source>
        <dbReference type="Proteomes" id="UP000189701"/>
    </source>
</evidence>
<dbReference type="OrthoDB" id="1295620at2759"/>
<dbReference type="InterPro" id="IPR012337">
    <property type="entry name" value="RNaseH-like_sf"/>
</dbReference>
<reference evidence="1" key="1">
    <citation type="journal article" date="2013" name="Genome Biol.">
        <title>Reference genomes and transcriptomes of Nicotiana sylvestris and Nicotiana tomentosiformis.</title>
        <authorList>
            <person name="Sierro N."/>
            <person name="Battey J.N."/>
            <person name="Ouadi S."/>
            <person name="Bovet L."/>
            <person name="Goepfert S."/>
            <person name="Bakaher N."/>
            <person name="Peitsch M.C."/>
            <person name="Ivanov N.V."/>
        </authorList>
    </citation>
    <scope>NUCLEOTIDE SEQUENCE [LARGE SCALE GENOMIC DNA]</scope>
</reference>
<accession>A0A1U7XU61</accession>
<dbReference type="InterPro" id="IPR036397">
    <property type="entry name" value="RNaseH_sf"/>
</dbReference>
<keyword evidence="1" id="KW-1185">Reference proteome</keyword>
<dbReference type="SUPFAM" id="SSF53098">
    <property type="entry name" value="Ribonuclease H-like"/>
    <property type="match status" value="1"/>
</dbReference>
<dbReference type="Gene3D" id="3.30.420.10">
    <property type="entry name" value="Ribonuclease H-like superfamily/Ribonuclease H"/>
    <property type="match status" value="1"/>
</dbReference>
<reference evidence="2" key="2">
    <citation type="submission" date="2025-08" db="UniProtKB">
        <authorList>
            <consortium name="RefSeq"/>
        </authorList>
    </citation>
    <scope>IDENTIFICATION</scope>
    <source>
        <tissue evidence="2">Leaf</tissue>
    </source>
</reference>
<gene>
    <name evidence="2" type="primary">LOC104237914</name>
</gene>
<name>A0A1U7XU61_NICSY</name>
<sequence>MRRLLETRTDDPSTRRATPFGLVPMAVYEVGNGRHRSPTVGTRKVNKFFEDHKIKKILSTPYHHSENRHANSTNKTNIQNLKKWLTHAKGKLNEILPEVLWACRTTSKSSTRATPFSLVYGAEALIPVEVGELSLKFQYPTKESNSEAMIMIPELLDKRNEAALVPLAAQK</sequence>
<dbReference type="STRING" id="4096.A0A1U7XU61"/>
<dbReference type="PANTHER" id="PTHR48475">
    <property type="entry name" value="RIBONUCLEASE H"/>
    <property type="match status" value="1"/>
</dbReference>
<organism evidence="1 2">
    <name type="scientific">Nicotiana sylvestris</name>
    <name type="common">Wood tobacco</name>
    <name type="synonym">South American tobacco</name>
    <dbReference type="NCBI Taxonomy" id="4096"/>
    <lineage>
        <taxon>Eukaryota</taxon>
        <taxon>Viridiplantae</taxon>
        <taxon>Streptophyta</taxon>
        <taxon>Embryophyta</taxon>
        <taxon>Tracheophyta</taxon>
        <taxon>Spermatophyta</taxon>
        <taxon>Magnoliopsida</taxon>
        <taxon>eudicotyledons</taxon>
        <taxon>Gunneridae</taxon>
        <taxon>Pentapetalae</taxon>
        <taxon>asterids</taxon>
        <taxon>lamiids</taxon>
        <taxon>Solanales</taxon>
        <taxon>Solanaceae</taxon>
        <taxon>Nicotianoideae</taxon>
        <taxon>Nicotianeae</taxon>
        <taxon>Nicotiana</taxon>
    </lineage>
</organism>
<evidence type="ECO:0000313" key="2">
    <source>
        <dbReference type="RefSeq" id="XP_009790454.1"/>
    </source>
</evidence>